<dbReference type="AlphaFoldDB" id="A0A1B3SLY2"/>
<protein>
    <recommendedName>
        <fullName evidence="4">Lipoprotein associated domain-containing protein</fullName>
    </recommendedName>
</protein>
<dbReference type="Pfam" id="PF05215">
    <property type="entry name" value="Spiralin"/>
    <property type="match status" value="1"/>
</dbReference>
<dbReference type="Proteomes" id="UP000094378">
    <property type="component" value="Chromosome"/>
</dbReference>
<keyword evidence="3" id="KW-1185">Reference proteome</keyword>
<evidence type="ECO:0000256" key="1">
    <source>
        <dbReference type="SAM" id="SignalP"/>
    </source>
</evidence>
<evidence type="ECO:0000313" key="3">
    <source>
        <dbReference type="Proteomes" id="UP000094378"/>
    </source>
</evidence>
<organism evidence="2 3">
    <name type="scientific">Spiroplasma helicoides</name>
    <dbReference type="NCBI Taxonomy" id="216938"/>
    <lineage>
        <taxon>Bacteria</taxon>
        <taxon>Bacillati</taxon>
        <taxon>Mycoplasmatota</taxon>
        <taxon>Mollicutes</taxon>
        <taxon>Entomoplasmatales</taxon>
        <taxon>Spiroplasmataceae</taxon>
        <taxon>Spiroplasma</taxon>
    </lineage>
</organism>
<reference evidence="2 3" key="1">
    <citation type="submission" date="2016-08" db="EMBL/GenBank/DDBJ databases">
        <title>Complete genome sequence of Spiroplasma helicoides TABS-2 (DSM 22551).</title>
        <authorList>
            <person name="Shen W.-Y."/>
            <person name="Lo W.-S."/>
            <person name="Lai Y.-C."/>
            <person name="Kuo C.-H."/>
        </authorList>
    </citation>
    <scope>NUCLEOTIDE SEQUENCE [LARGE SCALE GENOMIC DNA]</scope>
    <source>
        <strain evidence="2 3">TABS-2</strain>
    </source>
</reference>
<accession>A0A1B3SLY2</accession>
<dbReference type="OrthoDB" id="388967at2"/>
<evidence type="ECO:0008006" key="4">
    <source>
        <dbReference type="Google" id="ProtNLM"/>
    </source>
</evidence>
<dbReference type="RefSeq" id="WP_069117278.1">
    <property type="nucleotide sequence ID" value="NZ_CP017015.1"/>
</dbReference>
<proteinExistence type="predicted"/>
<dbReference type="NCBIfam" id="NF038029">
    <property type="entry name" value="LP_plasma"/>
    <property type="match status" value="1"/>
</dbReference>
<sequence>MKKLLSVLAATGLVASSSSVAVACNKKADDTAASTLKDLSKIAAADLKLSPSANTEAAAKTAVIAQIKEKLKVTVVENTDVKFSGFSAATAADKAGKITVESVSTSKLVTGKVEFSLVWKDPSAKTDLSALAVKDLGEIQIASDASVPTLSQIVSAINSKNANYGLQDSDVALDGDASATKAKLKAASASTKFTGSVEVSYTVKKAELTPSIGDVAAQSGLVYESKSFSVTVSNVKEGTDLTAVEDGKTLLDQVKVAKGTGAGVYTVSYTIKAGEASAGDGSAKEEYTTSIKLSYGTNVTKSVAVTVAKNDLKTWMPAVPVVLEFTISDEFPTDEAIIAAWNEAKPNQKISASDVTFVKGSGDKEAGIAYTVTAKKESTIVYGSGSLVVKNKG</sequence>
<evidence type="ECO:0000313" key="2">
    <source>
        <dbReference type="EMBL" id="AOG60945.1"/>
    </source>
</evidence>
<dbReference type="KEGG" id="shj:SHELI_v1c09980"/>
<feature type="chain" id="PRO_5008554110" description="Lipoprotein associated domain-containing protein" evidence="1">
    <location>
        <begin position="24"/>
        <end position="393"/>
    </location>
</feature>
<dbReference type="EMBL" id="CP017015">
    <property type="protein sequence ID" value="AOG60945.1"/>
    <property type="molecule type" value="Genomic_DNA"/>
</dbReference>
<dbReference type="InterPro" id="IPR054816">
    <property type="entry name" value="Lipoprotein_mollicutes-type_CS"/>
</dbReference>
<keyword evidence="1" id="KW-0732">Signal</keyword>
<dbReference type="PROSITE" id="PS51257">
    <property type="entry name" value="PROKAR_LIPOPROTEIN"/>
    <property type="match status" value="1"/>
</dbReference>
<dbReference type="InterPro" id="IPR007880">
    <property type="entry name" value="Spiralin"/>
</dbReference>
<feature type="signal peptide" evidence="1">
    <location>
        <begin position="1"/>
        <end position="23"/>
    </location>
</feature>
<name>A0A1B3SLY2_9MOLU</name>
<dbReference type="GO" id="GO:0016020">
    <property type="term" value="C:membrane"/>
    <property type="evidence" value="ECO:0007669"/>
    <property type="project" value="InterPro"/>
</dbReference>
<gene>
    <name evidence="2" type="ORF">SHELI_v1c09980</name>
</gene>